<evidence type="ECO:0000256" key="8">
    <source>
        <dbReference type="SAM" id="Phobius"/>
    </source>
</evidence>
<feature type="compositionally biased region" description="Polar residues" evidence="7">
    <location>
        <begin position="330"/>
        <end position="339"/>
    </location>
</feature>
<feature type="region of interest" description="Disordered" evidence="7">
    <location>
        <begin position="330"/>
        <end position="364"/>
    </location>
</feature>
<evidence type="ECO:0000256" key="5">
    <source>
        <dbReference type="ARBA" id="ARBA00023002"/>
    </source>
</evidence>
<evidence type="ECO:0000256" key="6">
    <source>
        <dbReference type="ARBA" id="ARBA00023004"/>
    </source>
</evidence>
<organism evidence="9 10">
    <name type="scientific">Artemisia annua</name>
    <name type="common">Sweet wormwood</name>
    <dbReference type="NCBI Taxonomy" id="35608"/>
    <lineage>
        <taxon>Eukaryota</taxon>
        <taxon>Viridiplantae</taxon>
        <taxon>Streptophyta</taxon>
        <taxon>Embryophyta</taxon>
        <taxon>Tracheophyta</taxon>
        <taxon>Spermatophyta</taxon>
        <taxon>Magnoliopsida</taxon>
        <taxon>eudicotyledons</taxon>
        <taxon>Gunneridae</taxon>
        <taxon>Pentapetalae</taxon>
        <taxon>asterids</taxon>
        <taxon>campanulids</taxon>
        <taxon>Asterales</taxon>
        <taxon>Asteraceae</taxon>
        <taxon>Asteroideae</taxon>
        <taxon>Anthemideae</taxon>
        <taxon>Artemisiinae</taxon>
        <taxon>Artemisia</taxon>
    </lineage>
</organism>
<dbReference type="SUPFAM" id="SSF48264">
    <property type="entry name" value="Cytochrome P450"/>
    <property type="match status" value="1"/>
</dbReference>
<evidence type="ECO:0000256" key="1">
    <source>
        <dbReference type="ARBA" id="ARBA00001971"/>
    </source>
</evidence>
<comment type="caution">
    <text evidence="9">The sequence shown here is derived from an EMBL/GenBank/DDBJ whole genome shotgun (WGS) entry which is preliminary data.</text>
</comment>
<accession>A0A2U1PG80</accession>
<dbReference type="GO" id="GO:0005506">
    <property type="term" value="F:iron ion binding"/>
    <property type="evidence" value="ECO:0007669"/>
    <property type="project" value="InterPro"/>
</dbReference>
<dbReference type="PANTHER" id="PTHR47950:SF49">
    <property type="entry name" value="CYTOCHROME P450"/>
    <property type="match status" value="1"/>
</dbReference>
<dbReference type="GO" id="GO:0020037">
    <property type="term" value="F:heme binding"/>
    <property type="evidence" value="ECO:0007669"/>
    <property type="project" value="InterPro"/>
</dbReference>
<comment type="similarity">
    <text evidence="2">Belongs to the cytochrome P450 family.</text>
</comment>
<keyword evidence="8" id="KW-0812">Transmembrane</keyword>
<dbReference type="STRING" id="35608.A0A2U1PG80"/>
<keyword evidence="8" id="KW-0472">Membrane</keyword>
<feature type="compositionally biased region" description="Basic residues" evidence="7">
    <location>
        <begin position="340"/>
        <end position="364"/>
    </location>
</feature>
<dbReference type="AlphaFoldDB" id="A0A2U1PG80"/>
<keyword evidence="4" id="KW-0479">Metal-binding</keyword>
<dbReference type="GO" id="GO:0004497">
    <property type="term" value="F:monooxygenase activity"/>
    <property type="evidence" value="ECO:0007669"/>
    <property type="project" value="InterPro"/>
</dbReference>
<feature type="transmembrane region" description="Helical" evidence="8">
    <location>
        <begin position="43"/>
        <end position="61"/>
    </location>
</feature>
<dbReference type="OrthoDB" id="1877779at2759"/>
<evidence type="ECO:0000256" key="4">
    <source>
        <dbReference type="ARBA" id="ARBA00022723"/>
    </source>
</evidence>
<evidence type="ECO:0000256" key="3">
    <source>
        <dbReference type="ARBA" id="ARBA00022617"/>
    </source>
</evidence>
<dbReference type="InterPro" id="IPR036396">
    <property type="entry name" value="Cyt_P450_sf"/>
</dbReference>
<dbReference type="InterPro" id="IPR001128">
    <property type="entry name" value="Cyt_P450"/>
</dbReference>
<dbReference type="EMBL" id="PKPP01001194">
    <property type="protein sequence ID" value="PWA84763.1"/>
    <property type="molecule type" value="Genomic_DNA"/>
</dbReference>
<evidence type="ECO:0000313" key="9">
    <source>
        <dbReference type="EMBL" id="PWA84763.1"/>
    </source>
</evidence>
<dbReference type="Proteomes" id="UP000245207">
    <property type="component" value="Unassembled WGS sequence"/>
</dbReference>
<keyword evidence="8" id="KW-1133">Transmembrane helix</keyword>
<evidence type="ECO:0000313" key="10">
    <source>
        <dbReference type="Proteomes" id="UP000245207"/>
    </source>
</evidence>
<comment type="cofactor">
    <cofactor evidence="1">
        <name>heme</name>
        <dbReference type="ChEBI" id="CHEBI:30413"/>
    </cofactor>
</comment>
<dbReference type="Gene3D" id="1.10.630.10">
    <property type="entry name" value="Cytochrome P450"/>
    <property type="match status" value="1"/>
</dbReference>
<reference evidence="9 10" key="1">
    <citation type="journal article" date="2018" name="Mol. Plant">
        <title>The genome of Artemisia annua provides insight into the evolution of Asteraceae family and artemisinin biosynthesis.</title>
        <authorList>
            <person name="Shen Q."/>
            <person name="Zhang L."/>
            <person name="Liao Z."/>
            <person name="Wang S."/>
            <person name="Yan T."/>
            <person name="Shi P."/>
            <person name="Liu M."/>
            <person name="Fu X."/>
            <person name="Pan Q."/>
            <person name="Wang Y."/>
            <person name="Lv Z."/>
            <person name="Lu X."/>
            <person name="Zhang F."/>
            <person name="Jiang W."/>
            <person name="Ma Y."/>
            <person name="Chen M."/>
            <person name="Hao X."/>
            <person name="Li L."/>
            <person name="Tang Y."/>
            <person name="Lv G."/>
            <person name="Zhou Y."/>
            <person name="Sun X."/>
            <person name="Brodelius P.E."/>
            <person name="Rose J.K.C."/>
            <person name="Tang K."/>
        </authorList>
    </citation>
    <scope>NUCLEOTIDE SEQUENCE [LARGE SCALE GENOMIC DNA]</scope>
    <source>
        <strain evidence="10">cv. Huhao1</strain>
        <tissue evidence="9">Leaf</tissue>
    </source>
</reference>
<evidence type="ECO:0000256" key="2">
    <source>
        <dbReference type="ARBA" id="ARBA00010617"/>
    </source>
</evidence>
<gene>
    <name evidence="9" type="ORF">CTI12_AA156080</name>
</gene>
<keyword evidence="3" id="KW-0349">Heme</keyword>
<sequence length="364" mass="41087">MAISGSIVPSLLVFGPLLFNDLRSSRHSGLVGRESLKKNKTFTTGEVTVLLASLLLLFLFFRTITGRNFSKKPPLPPGPYPWLIIGNIFQIGKNAHVHLAEMAKVHGPLMSLRLGQQTLIIGSSSIAASEILKTYDHVLSGRYVSRLLQNKKPTIHNMNLAFTSNCDDGWRNLRNLYKTELFSGKALDSSVNIRENKVIEMVKYLASKKGECKVIKDVVFVTSMNILGNASLSIDLVDFEGNGVGARIMSSLGDVWVDSLQSKHNRSNISSYAKDFTDILIEKGFTNQQINPLMENSRVHTDLETRNNENNNLLFTENLRVLLEIKPRQTKSSRAQIVSNRHKKKKRDMKTRFKQRRKKRKGYT</sequence>
<keyword evidence="6" id="KW-0408">Iron</keyword>
<dbReference type="GO" id="GO:0016705">
    <property type="term" value="F:oxidoreductase activity, acting on paired donors, with incorporation or reduction of molecular oxygen"/>
    <property type="evidence" value="ECO:0007669"/>
    <property type="project" value="InterPro"/>
</dbReference>
<dbReference type="Pfam" id="PF00067">
    <property type="entry name" value="p450"/>
    <property type="match status" value="1"/>
</dbReference>
<protein>
    <submittedName>
        <fullName evidence="9">Cytochrome P450</fullName>
    </submittedName>
</protein>
<keyword evidence="10" id="KW-1185">Reference proteome</keyword>
<evidence type="ECO:0000256" key="7">
    <source>
        <dbReference type="SAM" id="MobiDB-lite"/>
    </source>
</evidence>
<proteinExistence type="inferred from homology"/>
<name>A0A2U1PG80_ARTAN</name>
<keyword evidence="5" id="KW-0560">Oxidoreductase</keyword>
<dbReference type="PANTHER" id="PTHR47950">
    <property type="entry name" value="CYTOCHROME P450, FAMILY 76, SUBFAMILY C, POLYPEPTIDE 5-RELATED"/>
    <property type="match status" value="1"/>
</dbReference>